<keyword evidence="13" id="KW-1185">Reference proteome</keyword>
<gene>
    <name evidence="12" type="ORF">BJ984_000927</name>
</gene>
<dbReference type="FunFam" id="3.40.640.10:FF:000046">
    <property type="entry name" value="Cystathionine gamma-lyase"/>
    <property type="match status" value="1"/>
</dbReference>
<dbReference type="SUPFAM" id="SSF53383">
    <property type="entry name" value="PLP-dependent transferases"/>
    <property type="match status" value="1"/>
</dbReference>
<dbReference type="GO" id="GO:0047982">
    <property type="term" value="F:homocysteine desulfhydrase activity"/>
    <property type="evidence" value="ECO:0007669"/>
    <property type="project" value="UniProtKB-EC"/>
</dbReference>
<dbReference type="InterPro" id="IPR015422">
    <property type="entry name" value="PyrdxlP-dep_Trfase_small"/>
</dbReference>
<dbReference type="CDD" id="cd00614">
    <property type="entry name" value="CGS_like"/>
    <property type="match status" value="1"/>
</dbReference>
<feature type="modified residue" description="N6-(pyridoxal phosphate)lysine" evidence="9">
    <location>
        <position position="214"/>
    </location>
</feature>
<dbReference type="InterPro" id="IPR015421">
    <property type="entry name" value="PyrdxlP-dep_Trfase_major"/>
</dbReference>
<evidence type="ECO:0000256" key="6">
    <source>
        <dbReference type="ARBA" id="ARBA00047199"/>
    </source>
</evidence>
<dbReference type="GO" id="GO:0006535">
    <property type="term" value="P:cysteine biosynthetic process from serine"/>
    <property type="evidence" value="ECO:0007669"/>
    <property type="project" value="TreeGrafter"/>
</dbReference>
<proteinExistence type="inferred from homology"/>
<evidence type="ECO:0000256" key="1">
    <source>
        <dbReference type="ARBA" id="ARBA00001933"/>
    </source>
</evidence>
<dbReference type="AlphaFoldDB" id="A0A852SM12"/>
<dbReference type="EMBL" id="JACCBM010000001">
    <property type="protein sequence ID" value="NYD69769.1"/>
    <property type="molecule type" value="Genomic_DNA"/>
</dbReference>
<dbReference type="PIRSF" id="PIRSF001434">
    <property type="entry name" value="CGS"/>
    <property type="match status" value="1"/>
</dbReference>
<evidence type="ECO:0000256" key="7">
    <source>
        <dbReference type="ARBA" id="ARBA00048780"/>
    </source>
</evidence>
<comment type="similarity">
    <text evidence="2 10">Belongs to the trans-sulfuration enzymes family.</text>
</comment>
<dbReference type="GO" id="GO:0071269">
    <property type="term" value="P:L-homocysteine biosynthetic process"/>
    <property type="evidence" value="ECO:0007669"/>
    <property type="project" value="TreeGrafter"/>
</dbReference>
<dbReference type="InterPro" id="IPR015424">
    <property type="entry name" value="PyrdxlP-dep_Trfase"/>
</dbReference>
<comment type="caution">
    <text evidence="12">The sequence shown here is derived from an EMBL/GenBank/DDBJ whole genome shotgun (WGS) entry which is preliminary data.</text>
</comment>
<dbReference type="InterPro" id="IPR000277">
    <property type="entry name" value="Cys/Met-Metab_PyrdxlP-dep_enz"/>
</dbReference>
<dbReference type="Gene3D" id="3.40.640.10">
    <property type="entry name" value="Type I PLP-dependent aspartate aminotransferase-like (Major domain)"/>
    <property type="match status" value="1"/>
</dbReference>
<dbReference type="GO" id="GO:0019346">
    <property type="term" value="P:transsulfuration"/>
    <property type="evidence" value="ECO:0007669"/>
    <property type="project" value="InterPro"/>
</dbReference>
<dbReference type="PANTHER" id="PTHR43797:SF2">
    <property type="entry name" value="HOMOCYSTEINE_CYSTEINE SYNTHASE"/>
    <property type="match status" value="1"/>
</dbReference>
<evidence type="ECO:0000256" key="3">
    <source>
        <dbReference type="ARBA" id="ARBA00022679"/>
    </source>
</evidence>
<name>A0A852SM12_9MICO</name>
<comment type="cofactor">
    <cofactor evidence="1 10">
        <name>pyridoxal 5'-phosphate</name>
        <dbReference type="ChEBI" id="CHEBI:597326"/>
    </cofactor>
</comment>
<keyword evidence="12" id="KW-0456">Lyase</keyword>
<evidence type="ECO:0000256" key="11">
    <source>
        <dbReference type="SAM" id="MobiDB-lite"/>
    </source>
</evidence>
<evidence type="ECO:0000256" key="9">
    <source>
        <dbReference type="PIRSR" id="PIRSR001434-2"/>
    </source>
</evidence>
<comment type="catalytic activity">
    <reaction evidence="8">
        <text>L-methionine + H2O = methanethiol + 2-oxobutanoate + NH4(+)</text>
        <dbReference type="Rhea" id="RHEA:23800"/>
        <dbReference type="ChEBI" id="CHEBI:15377"/>
        <dbReference type="ChEBI" id="CHEBI:16007"/>
        <dbReference type="ChEBI" id="CHEBI:16763"/>
        <dbReference type="ChEBI" id="CHEBI:28938"/>
        <dbReference type="ChEBI" id="CHEBI:57844"/>
        <dbReference type="EC" id="4.4.1.11"/>
    </reaction>
    <physiologicalReaction direction="left-to-right" evidence="8">
        <dbReference type="Rhea" id="RHEA:23801"/>
    </physiologicalReaction>
</comment>
<dbReference type="GO" id="GO:0003961">
    <property type="term" value="F:O-acetylhomoserine aminocarboxypropyltransferase activity"/>
    <property type="evidence" value="ECO:0007669"/>
    <property type="project" value="TreeGrafter"/>
</dbReference>
<evidence type="ECO:0000313" key="13">
    <source>
        <dbReference type="Proteomes" id="UP000549913"/>
    </source>
</evidence>
<dbReference type="InterPro" id="IPR006235">
    <property type="entry name" value="OAc-hSer/O-AcSer_sulfhydrylase"/>
</dbReference>
<evidence type="ECO:0000256" key="4">
    <source>
        <dbReference type="ARBA" id="ARBA00022898"/>
    </source>
</evidence>
<feature type="region of interest" description="Disordered" evidence="11">
    <location>
        <begin position="446"/>
        <end position="482"/>
    </location>
</feature>
<organism evidence="12 13">
    <name type="scientific">Herbiconiux flava</name>
    <dbReference type="NCBI Taxonomy" id="881268"/>
    <lineage>
        <taxon>Bacteria</taxon>
        <taxon>Bacillati</taxon>
        <taxon>Actinomycetota</taxon>
        <taxon>Actinomycetes</taxon>
        <taxon>Micrococcales</taxon>
        <taxon>Microbacteriaceae</taxon>
        <taxon>Herbiconiux</taxon>
    </lineage>
</organism>
<dbReference type="EC" id="4.4.1.2" evidence="5"/>
<dbReference type="Pfam" id="PF01053">
    <property type="entry name" value="Cys_Met_Meta_PP"/>
    <property type="match status" value="1"/>
</dbReference>
<dbReference type="GO" id="GO:0005737">
    <property type="term" value="C:cytoplasm"/>
    <property type="evidence" value="ECO:0007669"/>
    <property type="project" value="TreeGrafter"/>
</dbReference>
<sequence>MTDDSRTPRHGFATRQVHAGDVRGDGINSRVTPVHLTAGFVFDDFAQAEDRFSGADDGFSYTRLANPTNAAVERRIAALEGGTEAVLVGSGQAAVTVAVLGLLQAGDHLVSANSIYEGSRGLFLDNFARLGIETDFVVDANDPLAWELAVRPTTRAFFVESIPNPKNDIVDLALVAEVAHRHGIPLIVDNTFATPYLLRPLEHGGDVVVHSASKFLAGHGAVLGGVVVAGSTFDWDGTAADGTARFPHLTNPVRSLGDRSFAQRFGRGAFLAYARDVVAARLGPTPSPLNAFLIQQGIETLSLRVDRQSSSALAIASWLEQRPEVASVDHAGLPSSAYHELAQRYLPDGQGAVFAFTLHGGLEAAKTFYDRLELFTRMTHLGDVRSLVLHPATTTHAWRTPEQRAEAGIAPGLLRLSIGVEDPADLTADLAQALAGLPRAAAAPAPDAAATADAATADVASAGSGATAPAPTSASARSGVPA</sequence>
<feature type="compositionally biased region" description="Low complexity" evidence="11">
    <location>
        <begin position="446"/>
        <end position="476"/>
    </location>
</feature>
<dbReference type="GO" id="GO:0004124">
    <property type="term" value="F:cysteine synthase activity"/>
    <property type="evidence" value="ECO:0007669"/>
    <property type="project" value="TreeGrafter"/>
</dbReference>
<keyword evidence="3 12" id="KW-0808">Transferase</keyword>
<dbReference type="PANTHER" id="PTHR43797">
    <property type="entry name" value="HOMOCYSTEINE/CYSTEINE SYNTHASE"/>
    <property type="match status" value="1"/>
</dbReference>
<evidence type="ECO:0000313" key="12">
    <source>
        <dbReference type="EMBL" id="NYD69769.1"/>
    </source>
</evidence>
<dbReference type="GO" id="GO:0018826">
    <property type="term" value="F:methionine gamma-lyase activity"/>
    <property type="evidence" value="ECO:0007669"/>
    <property type="project" value="UniProtKB-EC"/>
</dbReference>
<evidence type="ECO:0000256" key="8">
    <source>
        <dbReference type="ARBA" id="ARBA00052699"/>
    </source>
</evidence>
<dbReference type="GO" id="GO:0030170">
    <property type="term" value="F:pyridoxal phosphate binding"/>
    <property type="evidence" value="ECO:0007669"/>
    <property type="project" value="InterPro"/>
</dbReference>
<reference evidence="12 13" key="1">
    <citation type="submission" date="2020-07" db="EMBL/GenBank/DDBJ databases">
        <title>Sequencing the genomes of 1000 actinobacteria strains.</title>
        <authorList>
            <person name="Klenk H.-P."/>
        </authorList>
    </citation>
    <scope>NUCLEOTIDE SEQUENCE [LARGE SCALE GENOMIC DNA]</scope>
    <source>
        <strain evidence="12 13">DSM 26474</strain>
    </source>
</reference>
<comment type="catalytic activity">
    <reaction evidence="7">
        <text>L-homocysteine + H2O = 2-oxobutanoate + hydrogen sulfide + NH4(+) + H(+)</text>
        <dbReference type="Rhea" id="RHEA:14501"/>
        <dbReference type="ChEBI" id="CHEBI:15377"/>
        <dbReference type="ChEBI" id="CHEBI:15378"/>
        <dbReference type="ChEBI" id="CHEBI:16763"/>
        <dbReference type="ChEBI" id="CHEBI:28938"/>
        <dbReference type="ChEBI" id="CHEBI:29919"/>
        <dbReference type="ChEBI" id="CHEBI:58199"/>
        <dbReference type="EC" id="4.4.1.2"/>
    </reaction>
    <physiologicalReaction direction="left-to-right" evidence="7">
        <dbReference type="Rhea" id="RHEA:14502"/>
    </physiologicalReaction>
</comment>
<evidence type="ECO:0000256" key="2">
    <source>
        <dbReference type="ARBA" id="ARBA00009077"/>
    </source>
</evidence>
<evidence type="ECO:0000256" key="5">
    <source>
        <dbReference type="ARBA" id="ARBA00047175"/>
    </source>
</evidence>
<dbReference type="Gene3D" id="3.90.1150.10">
    <property type="entry name" value="Aspartate Aminotransferase, domain 1"/>
    <property type="match status" value="1"/>
</dbReference>
<dbReference type="Proteomes" id="UP000549913">
    <property type="component" value="Unassembled WGS sequence"/>
</dbReference>
<accession>A0A852SM12</accession>
<protein>
    <recommendedName>
        <fullName evidence="5">homocysteine desulfhydrase</fullName>
        <ecNumber evidence="5">4.4.1.2</ecNumber>
    </recommendedName>
    <alternativeName>
        <fullName evidence="6">Homocysteine desulfhydrase</fullName>
    </alternativeName>
</protein>
<keyword evidence="4 9" id="KW-0663">Pyridoxal phosphate</keyword>
<evidence type="ECO:0000256" key="10">
    <source>
        <dbReference type="RuleBase" id="RU362118"/>
    </source>
</evidence>
<dbReference type="RefSeq" id="WP_179547034.1">
    <property type="nucleotide sequence ID" value="NZ_BSEW01000001.1"/>
</dbReference>